<gene>
    <name evidence="4" type="primary">LOC111008816</name>
</gene>
<feature type="repeat" description="TPR" evidence="1">
    <location>
        <begin position="231"/>
        <end position="264"/>
    </location>
</feature>
<dbReference type="KEGG" id="mcha:111008816"/>
<dbReference type="InterPro" id="IPR019734">
    <property type="entry name" value="TPR_rpt"/>
</dbReference>
<evidence type="ECO:0000256" key="2">
    <source>
        <dbReference type="SAM" id="MobiDB-lite"/>
    </source>
</evidence>
<dbReference type="SUPFAM" id="SSF48452">
    <property type="entry name" value="TPR-like"/>
    <property type="match status" value="2"/>
</dbReference>
<dbReference type="SMART" id="SM00028">
    <property type="entry name" value="TPR"/>
    <property type="match status" value="7"/>
</dbReference>
<keyword evidence="4" id="KW-0808">Transferase</keyword>
<dbReference type="PANTHER" id="PTHR45523">
    <property type="entry name" value="TETRATRICOPEPTIDE REPEAT (TPR)-CONTAINING PROTEIN-RELATED"/>
    <property type="match status" value="1"/>
</dbReference>
<sequence>MPLKTEHGVSDSSLGDNSKTAHPSKVVVLADLNVDPPEMDDDTSLHVSASTISRLSMDESNQDKTVASCKDTSTVEVEGRRVSKIAKCRSRNNKVEYSLDSVVDADGDQHGQGVSTSREEKVSSLKTGLVHVARKMPKNAHAHFILGLMYQRLGQPQKAVLAYEKAEEILLQSDVEIHRPELLSLVQLHHAQCLLLESAGDNSSDKELEQEELDEVFSKLKHSMQSDIRQAAVWNTLGLILLTSGRVKSAISVLSSLLAIVPDHYDCLGNLGIAYLQSGDMELSEKCFQELILKDQNHPAALINYAALLLCKYGSTVVGAGANSGETGAGEKVVGINVAKECLLAALNVDPKAAHAWGNLANAYFVTGDHRSSAKCLEKGAKLEPNCMSMRYAVAMFRLKDAERSQDRNEQLSWAGNEMASIIRDGDGSTIDLPVAWAGLSMVHKAQHEIAAGFRTHHGELNEVGEHATYSLNQAIAEDPDDAVQWHQFGLHNLCTREFKTSQRYLKAAIARLRKCSYAWSNLGISLQLTDNPTQAEEVYKKALSLVGTEQAHTVFCNLGNLYRQQKQYERAKAMLSKSLELQPGYAPAFNNLGLVFIAEGQWEEAKYSFEKALEADPLLDAAKSNMIKTVAVSRLCNGLSSCHVKD</sequence>
<keyword evidence="4" id="KW-0328">Glycosyltransferase</keyword>
<dbReference type="PANTHER" id="PTHR45523:SF1">
    <property type="entry name" value="TETRATRICOPEPTIDE REPEAT (TPR)-CONTAINING PROTEIN"/>
    <property type="match status" value="1"/>
</dbReference>
<feature type="repeat" description="TPR" evidence="1">
    <location>
        <begin position="354"/>
        <end position="387"/>
    </location>
</feature>
<proteinExistence type="predicted"/>
<keyword evidence="3" id="KW-1185">Reference proteome</keyword>
<protein>
    <submittedName>
        <fullName evidence="4">Probable UDP-N-acetylglucosamine--peptide N-acetylglucosaminyltransferase SPINDLY isoform X1</fullName>
    </submittedName>
</protein>
<dbReference type="Gene3D" id="1.25.40.10">
    <property type="entry name" value="Tetratricopeptide repeat domain"/>
    <property type="match status" value="4"/>
</dbReference>
<feature type="repeat" description="TPR" evidence="1">
    <location>
        <begin position="587"/>
        <end position="620"/>
    </location>
</feature>
<dbReference type="GO" id="GO:0016757">
    <property type="term" value="F:glycosyltransferase activity"/>
    <property type="evidence" value="ECO:0007669"/>
    <property type="project" value="UniProtKB-KW"/>
</dbReference>
<name>A0A6J1C6X5_MOMCH</name>
<feature type="compositionally biased region" description="Polar residues" evidence="2">
    <location>
        <begin position="10"/>
        <end position="21"/>
    </location>
</feature>
<evidence type="ECO:0000313" key="4">
    <source>
        <dbReference type="RefSeq" id="XP_022137324.1"/>
    </source>
</evidence>
<dbReference type="PROSITE" id="PS50005">
    <property type="entry name" value="TPR"/>
    <property type="match status" value="5"/>
</dbReference>
<organism evidence="3 4">
    <name type="scientific">Momordica charantia</name>
    <name type="common">Bitter gourd</name>
    <name type="synonym">Balsam pear</name>
    <dbReference type="NCBI Taxonomy" id="3673"/>
    <lineage>
        <taxon>Eukaryota</taxon>
        <taxon>Viridiplantae</taxon>
        <taxon>Streptophyta</taxon>
        <taxon>Embryophyta</taxon>
        <taxon>Tracheophyta</taxon>
        <taxon>Spermatophyta</taxon>
        <taxon>Magnoliopsida</taxon>
        <taxon>eudicotyledons</taxon>
        <taxon>Gunneridae</taxon>
        <taxon>Pentapetalae</taxon>
        <taxon>rosids</taxon>
        <taxon>fabids</taxon>
        <taxon>Cucurbitales</taxon>
        <taxon>Cucurbitaceae</taxon>
        <taxon>Momordiceae</taxon>
        <taxon>Momordica</taxon>
    </lineage>
</organism>
<feature type="repeat" description="TPR" evidence="1">
    <location>
        <begin position="553"/>
        <end position="586"/>
    </location>
</feature>
<dbReference type="InterPro" id="IPR011990">
    <property type="entry name" value="TPR-like_helical_dom_sf"/>
</dbReference>
<dbReference type="PROSITE" id="PS50293">
    <property type="entry name" value="TPR_REGION"/>
    <property type="match status" value="1"/>
</dbReference>
<dbReference type="Pfam" id="PF13181">
    <property type="entry name" value="TPR_8"/>
    <property type="match status" value="2"/>
</dbReference>
<dbReference type="OrthoDB" id="9991317at2759"/>
<evidence type="ECO:0000313" key="3">
    <source>
        <dbReference type="Proteomes" id="UP000504603"/>
    </source>
</evidence>
<evidence type="ECO:0000256" key="1">
    <source>
        <dbReference type="PROSITE-ProRule" id="PRU00339"/>
    </source>
</evidence>
<accession>A0A6J1C6X5</accession>
<dbReference type="GeneID" id="111008816"/>
<feature type="repeat" description="TPR" evidence="1">
    <location>
        <begin position="140"/>
        <end position="173"/>
    </location>
</feature>
<dbReference type="AlphaFoldDB" id="A0A6J1C6X5"/>
<keyword evidence="1" id="KW-0802">TPR repeat</keyword>
<dbReference type="RefSeq" id="XP_022137324.1">
    <property type="nucleotide sequence ID" value="XM_022281632.1"/>
</dbReference>
<dbReference type="Proteomes" id="UP000504603">
    <property type="component" value="Unplaced"/>
</dbReference>
<dbReference type="Pfam" id="PF14559">
    <property type="entry name" value="TPR_19"/>
    <property type="match status" value="1"/>
</dbReference>
<dbReference type="Pfam" id="PF13424">
    <property type="entry name" value="TPR_12"/>
    <property type="match status" value="1"/>
</dbReference>
<reference evidence="4" key="1">
    <citation type="submission" date="2025-08" db="UniProtKB">
        <authorList>
            <consortium name="RefSeq"/>
        </authorList>
    </citation>
    <scope>IDENTIFICATION</scope>
    <source>
        <strain evidence="4">OHB3-1</strain>
    </source>
</reference>
<feature type="region of interest" description="Disordered" evidence="2">
    <location>
        <begin position="1"/>
        <end position="23"/>
    </location>
</feature>